<dbReference type="Gene3D" id="2.60.40.1080">
    <property type="match status" value="1"/>
</dbReference>
<evidence type="ECO:0000259" key="2">
    <source>
        <dbReference type="SMART" id="SM00635"/>
    </source>
</evidence>
<dbReference type="AlphaFoldDB" id="A0A017RUY3"/>
<feature type="chain" id="PRO_5038653643" description="BIG2 domain-containing protein" evidence="1">
    <location>
        <begin position="28"/>
        <end position="536"/>
    </location>
</feature>
<keyword evidence="4" id="KW-1185">Reference proteome</keyword>
<dbReference type="PANTHER" id="PTHR42754:SF1">
    <property type="entry name" value="LIPOPROTEIN"/>
    <property type="match status" value="1"/>
</dbReference>
<accession>A0A017RUY3</accession>
<dbReference type="Proteomes" id="UP000019681">
    <property type="component" value="Unassembled WGS sequence"/>
</dbReference>
<evidence type="ECO:0000256" key="1">
    <source>
        <dbReference type="SAM" id="SignalP"/>
    </source>
</evidence>
<dbReference type="InterPro" id="IPR003343">
    <property type="entry name" value="Big_2"/>
</dbReference>
<feature type="domain" description="BIG2" evidence="2">
    <location>
        <begin position="455"/>
        <end position="532"/>
    </location>
</feature>
<dbReference type="Pfam" id="PF02368">
    <property type="entry name" value="Big_2"/>
    <property type="match status" value="1"/>
</dbReference>
<dbReference type="OrthoDB" id="9811934at2"/>
<dbReference type="SUPFAM" id="SSF49373">
    <property type="entry name" value="Invasin/intimin cell-adhesion fragments"/>
    <property type="match status" value="1"/>
</dbReference>
<proteinExistence type="predicted"/>
<organism evidence="3 4">
    <name type="scientific">Fervidicella metallireducens AeB</name>
    <dbReference type="NCBI Taxonomy" id="1403537"/>
    <lineage>
        <taxon>Bacteria</taxon>
        <taxon>Bacillati</taxon>
        <taxon>Bacillota</taxon>
        <taxon>Clostridia</taxon>
        <taxon>Eubacteriales</taxon>
        <taxon>Clostridiaceae</taxon>
        <taxon>Fervidicella</taxon>
    </lineage>
</organism>
<feature type="signal peptide" evidence="1">
    <location>
        <begin position="1"/>
        <end position="27"/>
    </location>
</feature>
<evidence type="ECO:0000313" key="4">
    <source>
        <dbReference type="Proteomes" id="UP000019681"/>
    </source>
</evidence>
<dbReference type="STRING" id="1403537.Q428_07620"/>
<dbReference type="InterPro" id="IPR008964">
    <property type="entry name" value="Invasin/intimin_cell_adhesion"/>
</dbReference>
<sequence>MKKKFCIKTILLLTFCMLLQIPFNYLGKTAKASSSPILLWTKAYGGEEGDDFESLIQTEDGGCVILGHTGSNTGDFKGLRKGYYTDAFIMKIDKYGSIKWKSLFGGNKEDFFYSITKDNYNNYIVAGSSYSSDGDLKGLNKGMEDAVLVKYSNSGNIIWKKIIGGSNYDFFTSVAVLQDGNYIAVGQTSSTDKDLSNLNIQRSDALIVKLSQNGDILWKKTFCGDIYEIFYSVCPTSDGGFIAVGSSNSDTYDMSGIKDCYYNQSYDAIIVKYDKDGNIEWKKLLAGNNNETFKYVISTKDGYVAIGETKSSNEDFEGLSKGDTDGFIAKFDNNGNLIWNKTFGGSNYDCFNGLNTDNDGYIVFGRSYSNDKDMYSLSKGKSTAIMLKYDDEGNLIWKKSFGGSDGNCFNHGYFYNGEYTAVGFSTSRDKDMSGISIGFGDAVLTKYGDSISNIKLTGLKLNISNTTLRKGQKINLKASTLPVNIINKQIIWSTSNSKVAKVDSTGCVTAISKGTAIIYAYMPGYKYKVYCKVTVK</sequence>
<dbReference type="SMART" id="SM00635">
    <property type="entry name" value="BID_2"/>
    <property type="match status" value="1"/>
</dbReference>
<dbReference type="EMBL" id="AZQP01000019">
    <property type="protein sequence ID" value="EYE88538.1"/>
    <property type="molecule type" value="Genomic_DNA"/>
</dbReference>
<keyword evidence="1" id="KW-0732">Signal</keyword>
<gene>
    <name evidence="3" type="ORF">Q428_07620</name>
</gene>
<dbReference type="PANTHER" id="PTHR42754">
    <property type="entry name" value="ENDOGLUCANASE"/>
    <property type="match status" value="1"/>
</dbReference>
<comment type="caution">
    <text evidence="3">The sequence shown here is derived from an EMBL/GenBank/DDBJ whole genome shotgun (WGS) entry which is preliminary data.</text>
</comment>
<dbReference type="InterPro" id="IPR011047">
    <property type="entry name" value="Quinoprotein_ADH-like_sf"/>
</dbReference>
<dbReference type="SUPFAM" id="SSF50998">
    <property type="entry name" value="Quinoprotein alcohol dehydrogenase-like"/>
    <property type="match status" value="2"/>
</dbReference>
<dbReference type="RefSeq" id="WP_035379602.1">
    <property type="nucleotide sequence ID" value="NZ_AZQP01000019.1"/>
</dbReference>
<evidence type="ECO:0000313" key="3">
    <source>
        <dbReference type="EMBL" id="EYE88538.1"/>
    </source>
</evidence>
<protein>
    <recommendedName>
        <fullName evidence="2">BIG2 domain-containing protein</fullName>
    </recommendedName>
</protein>
<reference evidence="3 4" key="1">
    <citation type="journal article" date="2014" name="Genome Announc.">
        <title>Draft Genome Sequence of Fervidicella metallireducens Strain AeBT, an Iron-Reducing Thermoanaerobe from the Great Artesian Basin.</title>
        <authorList>
            <person name="Patel B.K."/>
        </authorList>
    </citation>
    <scope>NUCLEOTIDE SEQUENCE [LARGE SCALE GENOMIC DNA]</scope>
    <source>
        <strain evidence="3 4">AeB</strain>
    </source>
</reference>
<name>A0A017RUY3_9CLOT</name>